<sequence length="422" mass="46889">MSGAMGEDDVDLYGLLSIDKDATQDQVKRAYRQAALKYHPDKVPVEQREESEVKFKEITQAYEILSDEQKRHLYDTHGMAAFDSSRGGGPGGPEVDLNDILSQMFGFNMGGPGGPGGPKRPRRGPDEEQEYKVTLEELYKGKTVKFAANKQIVCGQCKGSGGKEKAKSTACERCKGNGMVEAIRQIGPGMMRRETVLCDHCQGSGQVYKEKDRCRKCKGKKTTQEQKVLEMYIPRGSMQGERITLEGEADQYPDQIPGDIVFTLVEDQHKTFSRLGNDLSAELTVTLAEALTGFSRVVLKHLDGRGIHIERPRGKLLRPGDCLKIPGEGMPMKRGEVKGDLYLLVTVQFPEDGWLKDDASYETLQQMLPPPPPLIEAEEVDELEYEDGADIEKMGEDSGDPRFASEWEDEDADDGQAQCQTQ</sequence>
<dbReference type="AlphaFoldDB" id="A0A167CCG1"/>
<dbReference type="Gene3D" id="2.60.260.20">
    <property type="entry name" value="Urease metallochaperone UreE, N-terminal domain"/>
    <property type="match status" value="2"/>
</dbReference>
<evidence type="ECO:0000313" key="10">
    <source>
        <dbReference type="EMBL" id="OAA41036.1"/>
    </source>
</evidence>
<feature type="region of interest" description="Disordered" evidence="7">
    <location>
        <begin position="387"/>
        <end position="422"/>
    </location>
</feature>
<evidence type="ECO:0000313" key="13">
    <source>
        <dbReference type="Proteomes" id="UP000317257"/>
    </source>
</evidence>
<dbReference type="Pfam" id="PF00226">
    <property type="entry name" value="DnaJ"/>
    <property type="match status" value="1"/>
</dbReference>
<dbReference type="PROSITE" id="PS51188">
    <property type="entry name" value="ZF_CR"/>
    <property type="match status" value="1"/>
</dbReference>
<gene>
    <name evidence="11" type="ORF">ED733_001889</name>
    <name evidence="10" type="ORF">NOR_05618</name>
</gene>
<dbReference type="InterPro" id="IPR001305">
    <property type="entry name" value="HSP_DnaJ_Cys-rich_dom"/>
</dbReference>
<evidence type="ECO:0000256" key="5">
    <source>
        <dbReference type="ARBA" id="ARBA00023186"/>
    </source>
</evidence>
<dbReference type="SUPFAM" id="SSF49493">
    <property type="entry name" value="HSP40/DnaJ peptide-binding domain"/>
    <property type="match status" value="2"/>
</dbReference>
<dbReference type="Proteomes" id="UP000317257">
    <property type="component" value="Unassembled WGS sequence"/>
</dbReference>
<dbReference type="InterPro" id="IPR012724">
    <property type="entry name" value="DnaJ"/>
</dbReference>
<dbReference type="OMA" id="IVFHIVE"/>
<keyword evidence="4 6" id="KW-0862">Zinc</keyword>
<dbReference type="CDD" id="cd10719">
    <property type="entry name" value="DnaJ_zf"/>
    <property type="match status" value="1"/>
</dbReference>
<dbReference type="InterPro" id="IPR018253">
    <property type="entry name" value="DnaJ_domain_CS"/>
</dbReference>
<dbReference type="InterPro" id="IPR036869">
    <property type="entry name" value="J_dom_sf"/>
</dbReference>
<dbReference type="HAMAP" id="MF_01152">
    <property type="entry name" value="DnaJ"/>
    <property type="match status" value="1"/>
</dbReference>
<dbReference type="Pfam" id="PF01556">
    <property type="entry name" value="DnaJ_C"/>
    <property type="match status" value="1"/>
</dbReference>
<feature type="domain" description="J" evidence="8">
    <location>
        <begin position="11"/>
        <end position="78"/>
    </location>
</feature>
<dbReference type="EMBL" id="SBHS01000029">
    <property type="protein sequence ID" value="TWU72344.1"/>
    <property type="molecule type" value="Genomic_DNA"/>
</dbReference>
<reference evidence="10 12" key="1">
    <citation type="journal article" date="2016" name="Genome Biol. Evol.">
        <title>Divergent and convergent evolution of fungal pathogenicity.</title>
        <authorList>
            <person name="Shang Y."/>
            <person name="Xiao G."/>
            <person name="Zheng P."/>
            <person name="Cen K."/>
            <person name="Zhan S."/>
            <person name="Wang C."/>
        </authorList>
    </citation>
    <scope>NUCLEOTIDE SEQUENCE [LARGE SCALE GENOMIC DNA]</scope>
    <source>
        <strain evidence="10 12">RCEF 4871</strain>
    </source>
</reference>
<dbReference type="OrthoDB" id="550424at2759"/>
<dbReference type="SUPFAM" id="SSF46565">
    <property type="entry name" value="Chaperone J-domain"/>
    <property type="match status" value="1"/>
</dbReference>
<accession>A0A167CCG1</accession>
<reference evidence="13" key="2">
    <citation type="submission" date="2018-12" db="EMBL/GenBank/DDBJ databases">
        <title>The complete genome of Metarhizium rileyi, a key fungal pathogen of Lepidoptera.</title>
        <authorList>
            <person name="Binneck E."/>
            <person name="Lastra C.C.L."/>
            <person name="Sosa-Gomez D.R."/>
        </authorList>
    </citation>
    <scope>NUCLEOTIDE SEQUENCE [LARGE SCALE GENOMIC DNA]</scope>
    <source>
        <strain evidence="13">Cep018-CH2</strain>
    </source>
</reference>
<dbReference type="FunFam" id="2.10.230.10:FF:000001">
    <property type="entry name" value="DnaJ subfamily A member 2"/>
    <property type="match status" value="1"/>
</dbReference>
<feature type="compositionally biased region" description="Gly residues" evidence="7">
    <location>
        <begin position="108"/>
        <end position="117"/>
    </location>
</feature>
<dbReference type="SUPFAM" id="SSF57938">
    <property type="entry name" value="DnaJ/Hsp40 cysteine-rich domain"/>
    <property type="match status" value="1"/>
</dbReference>
<dbReference type="SMART" id="SM00271">
    <property type="entry name" value="DnaJ"/>
    <property type="match status" value="1"/>
</dbReference>
<evidence type="ECO:0000259" key="8">
    <source>
        <dbReference type="PROSITE" id="PS50076"/>
    </source>
</evidence>
<dbReference type="InterPro" id="IPR036410">
    <property type="entry name" value="HSP_DnaJ_Cys-rich_dom_sf"/>
</dbReference>
<dbReference type="GO" id="GO:0051082">
    <property type="term" value="F:unfolded protein binding"/>
    <property type="evidence" value="ECO:0007669"/>
    <property type="project" value="InterPro"/>
</dbReference>
<keyword evidence="5" id="KW-0143">Chaperone</keyword>
<proteinExistence type="inferred from homology"/>
<feature type="domain" description="CR-type" evidence="9">
    <location>
        <begin position="141"/>
        <end position="226"/>
    </location>
</feature>
<dbReference type="InterPro" id="IPR002939">
    <property type="entry name" value="DnaJ_C"/>
</dbReference>
<name>A0A167CCG1_METRR</name>
<dbReference type="Pfam" id="PF00684">
    <property type="entry name" value="DnaJ_CXXCXGXG"/>
    <property type="match status" value="1"/>
</dbReference>
<dbReference type="PROSITE" id="PS50076">
    <property type="entry name" value="DNAJ_2"/>
    <property type="match status" value="1"/>
</dbReference>
<comment type="caution">
    <text evidence="10">The sequence shown here is derived from an EMBL/GenBank/DDBJ whole genome shotgun (WGS) entry which is preliminary data.</text>
</comment>
<keyword evidence="10" id="KW-0346">Stress response</keyword>
<keyword evidence="2" id="KW-0677">Repeat</keyword>
<dbReference type="InterPro" id="IPR008971">
    <property type="entry name" value="HSP40/DnaJ_pept-bd"/>
</dbReference>
<dbReference type="GO" id="GO:0005524">
    <property type="term" value="F:ATP binding"/>
    <property type="evidence" value="ECO:0007669"/>
    <property type="project" value="InterPro"/>
</dbReference>
<evidence type="ECO:0000313" key="11">
    <source>
        <dbReference type="EMBL" id="TWU72344.1"/>
    </source>
</evidence>
<dbReference type="STRING" id="1081105.A0A167CCG1"/>
<evidence type="ECO:0000256" key="2">
    <source>
        <dbReference type="ARBA" id="ARBA00022737"/>
    </source>
</evidence>
<evidence type="ECO:0000256" key="7">
    <source>
        <dbReference type="SAM" id="MobiDB-lite"/>
    </source>
</evidence>
<dbReference type="GO" id="GO:0006457">
    <property type="term" value="P:protein folding"/>
    <property type="evidence" value="ECO:0007669"/>
    <property type="project" value="InterPro"/>
</dbReference>
<dbReference type="FunFam" id="2.60.260.20:FF:000003">
    <property type="entry name" value="DnaJ subfamily A member 2"/>
    <property type="match status" value="1"/>
</dbReference>
<dbReference type="Gene3D" id="1.10.287.110">
    <property type="entry name" value="DnaJ domain"/>
    <property type="match status" value="1"/>
</dbReference>
<dbReference type="Proteomes" id="UP000243498">
    <property type="component" value="Unassembled WGS sequence"/>
</dbReference>
<evidence type="ECO:0000256" key="3">
    <source>
        <dbReference type="ARBA" id="ARBA00022771"/>
    </source>
</evidence>
<evidence type="ECO:0000259" key="9">
    <source>
        <dbReference type="PROSITE" id="PS51188"/>
    </source>
</evidence>
<evidence type="ECO:0000313" key="12">
    <source>
        <dbReference type="Proteomes" id="UP000243498"/>
    </source>
</evidence>
<dbReference type="InterPro" id="IPR044713">
    <property type="entry name" value="DNJA1/2-like"/>
</dbReference>
<dbReference type="EMBL" id="AZHC01000017">
    <property type="protein sequence ID" value="OAA41036.1"/>
    <property type="molecule type" value="Genomic_DNA"/>
</dbReference>
<dbReference type="PROSITE" id="PS00636">
    <property type="entry name" value="DNAJ_1"/>
    <property type="match status" value="1"/>
</dbReference>
<dbReference type="InterPro" id="IPR001623">
    <property type="entry name" value="DnaJ_domain"/>
</dbReference>
<evidence type="ECO:0000256" key="1">
    <source>
        <dbReference type="ARBA" id="ARBA00022723"/>
    </source>
</evidence>
<dbReference type="Gene3D" id="2.10.230.10">
    <property type="entry name" value="Heat shock protein DnaJ, cysteine-rich domain"/>
    <property type="match status" value="1"/>
</dbReference>
<feature type="compositionally biased region" description="Basic and acidic residues" evidence="7">
    <location>
        <begin position="390"/>
        <end position="405"/>
    </location>
</feature>
<dbReference type="CDD" id="cd06257">
    <property type="entry name" value="DnaJ"/>
    <property type="match status" value="1"/>
</dbReference>
<dbReference type="GO" id="GO:0008270">
    <property type="term" value="F:zinc ion binding"/>
    <property type="evidence" value="ECO:0007669"/>
    <property type="project" value="UniProtKB-KW"/>
</dbReference>
<dbReference type="PANTHER" id="PTHR43888">
    <property type="entry name" value="DNAJ-LIKE-2, ISOFORM A-RELATED"/>
    <property type="match status" value="1"/>
</dbReference>
<dbReference type="GO" id="GO:0009408">
    <property type="term" value="P:response to heat"/>
    <property type="evidence" value="ECO:0007669"/>
    <property type="project" value="InterPro"/>
</dbReference>
<evidence type="ECO:0000256" key="6">
    <source>
        <dbReference type="PROSITE-ProRule" id="PRU00546"/>
    </source>
</evidence>
<accession>A0A5C6G4A5</accession>
<feature type="zinc finger region" description="CR-type" evidence="6">
    <location>
        <begin position="141"/>
        <end position="226"/>
    </location>
</feature>
<keyword evidence="3 6" id="KW-0863">Zinc-finger</keyword>
<feature type="region of interest" description="Disordered" evidence="7">
    <location>
        <begin position="107"/>
        <end position="127"/>
    </location>
</feature>
<keyword evidence="12" id="KW-1185">Reference proteome</keyword>
<keyword evidence="1 6" id="KW-0479">Metal-binding</keyword>
<protein>
    <submittedName>
        <fullName evidence="10">Heat shock protein DnaJ</fullName>
    </submittedName>
</protein>
<dbReference type="CDD" id="cd10747">
    <property type="entry name" value="DnaJ_C"/>
    <property type="match status" value="1"/>
</dbReference>
<dbReference type="PRINTS" id="PR00625">
    <property type="entry name" value="JDOMAIN"/>
</dbReference>
<dbReference type="GO" id="GO:0030544">
    <property type="term" value="F:Hsp70 protein binding"/>
    <property type="evidence" value="ECO:0007669"/>
    <property type="project" value="InterPro"/>
</dbReference>
<organism evidence="10 12">
    <name type="scientific">Metarhizium rileyi (strain RCEF 4871)</name>
    <name type="common">Nomuraea rileyi</name>
    <dbReference type="NCBI Taxonomy" id="1649241"/>
    <lineage>
        <taxon>Eukaryota</taxon>
        <taxon>Fungi</taxon>
        <taxon>Dikarya</taxon>
        <taxon>Ascomycota</taxon>
        <taxon>Pezizomycotina</taxon>
        <taxon>Sordariomycetes</taxon>
        <taxon>Hypocreomycetidae</taxon>
        <taxon>Hypocreales</taxon>
        <taxon>Clavicipitaceae</taxon>
        <taxon>Metarhizium</taxon>
    </lineage>
</organism>
<reference evidence="11" key="3">
    <citation type="journal article" date="2019" name="Microbiol. Resour. Announc.">
        <title>Genome Sequence of Metarhizium rileyi, a Microbial Control Agent for Lepidoptera.</title>
        <authorList>
            <person name="Binneck E."/>
            <person name="Lastra C.C.L."/>
            <person name="Sosa-Gomez D.R."/>
        </authorList>
    </citation>
    <scope>NUCLEOTIDE SEQUENCE</scope>
    <source>
        <strain evidence="11">Cep018-CH2</strain>
    </source>
</reference>
<evidence type="ECO:0000256" key="4">
    <source>
        <dbReference type="ARBA" id="ARBA00022833"/>
    </source>
</evidence>